<dbReference type="InterPro" id="IPR053824">
    <property type="entry name" value="DUF7010"/>
</dbReference>
<dbReference type="PATRIC" id="fig|86662.28.peg.5732"/>
<evidence type="ECO:0000313" key="2">
    <source>
        <dbReference type="EMBL" id="OFD87710.1"/>
    </source>
</evidence>
<proteinExistence type="predicted"/>
<keyword evidence="1" id="KW-0812">Transmembrane</keyword>
<keyword evidence="1" id="KW-0472">Membrane</keyword>
<protein>
    <submittedName>
        <fullName evidence="2">Uncharacterized protein</fullName>
    </submittedName>
</protein>
<dbReference type="Proteomes" id="UP000175835">
    <property type="component" value="Unassembled WGS sequence"/>
</dbReference>
<feature type="transmembrane region" description="Helical" evidence="1">
    <location>
        <begin position="155"/>
        <end position="171"/>
    </location>
</feature>
<dbReference type="EMBL" id="LXLX01000054">
    <property type="protein sequence ID" value="OFD87710.1"/>
    <property type="molecule type" value="Genomic_DNA"/>
</dbReference>
<dbReference type="Pfam" id="PF22765">
    <property type="entry name" value="DUF7010"/>
    <property type="match status" value="1"/>
</dbReference>
<evidence type="ECO:0000313" key="3">
    <source>
        <dbReference type="Proteomes" id="UP000175835"/>
    </source>
</evidence>
<feature type="transmembrane region" description="Helical" evidence="1">
    <location>
        <begin position="79"/>
        <end position="101"/>
    </location>
</feature>
<comment type="caution">
    <text evidence="2">The sequence shown here is derived from an EMBL/GenBank/DDBJ whole genome shotgun (WGS) entry which is preliminary data.</text>
</comment>
<accession>A0A1E8BF11</accession>
<keyword evidence="1" id="KW-1133">Transmembrane helix</keyword>
<feature type="transmembrane region" description="Helical" evidence="1">
    <location>
        <begin position="20"/>
        <end position="40"/>
    </location>
</feature>
<evidence type="ECO:0000256" key="1">
    <source>
        <dbReference type="SAM" id="Phobius"/>
    </source>
</evidence>
<dbReference type="RefSeq" id="WP_070157362.1">
    <property type="nucleotide sequence ID" value="NZ_LXLX01000054.1"/>
</dbReference>
<sequence>MELDKSRDNIAIRGKRGLHFILASIIIWSSVLTVWLLPIKEVLTKNLLTFCFTASLLPIAFVISKLIKAEFSTKDNPLNTLGIIFSCNQLLYILIAMWIYQAVPEKMVMVLAIIFGAHLLPFGWLYKSKAYFVMAIVVSLTSLIVGIIFSPVIVSIVMISLEIIFSIWLIFEIKASGNRV</sequence>
<organism evidence="2 3">
    <name type="scientific">Bacillus mycoides</name>
    <dbReference type="NCBI Taxonomy" id="1405"/>
    <lineage>
        <taxon>Bacteria</taxon>
        <taxon>Bacillati</taxon>
        <taxon>Bacillota</taxon>
        <taxon>Bacilli</taxon>
        <taxon>Bacillales</taxon>
        <taxon>Bacillaceae</taxon>
        <taxon>Bacillus</taxon>
        <taxon>Bacillus cereus group</taxon>
    </lineage>
</organism>
<dbReference type="AlphaFoldDB" id="A0A1E8BF11"/>
<feature type="transmembrane region" description="Helical" evidence="1">
    <location>
        <begin position="107"/>
        <end position="126"/>
    </location>
</feature>
<name>A0A1E8BF11_BACMY</name>
<reference evidence="2 3" key="1">
    <citation type="submission" date="2016-05" db="EMBL/GenBank/DDBJ databases">
        <title>Bacillus thuringiensis and Bacillus weihenstephanensis as novel biocontrol agents of wilt causing Verticillium species.</title>
        <authorList>
            <person name="Hollensteiner J."/>
            <person name="Wemheuer F."/>
            <person name="Harting R."/>
            <person name="Kolarzyk A."/>
            <person name="Diaz-Valerio S."/>
            <person name="Poehlein A."/>
            <person name="Brzuszkiewicz E."/>
            <person name="Nesemann K."/>
            <person name="Braus-Stromeyer S."/>
            <person name="Braus G."/>
            <person name="Daniel R."/>
            <person name="Liesegang H."/>
        </authorList>
    </citation>
    <scope>NUCLEOTIDE SEQUENCE [LARGE SCALE GENOMIC DNA]</scope>
    <source>
        <strain evidence="2 3">GOE11</strain>
    </source>
</reference>
<gene>
    <name evidence="2" type="ORF">BWGOE11_55830</name>
</gene>
<feature type="transmembrane region" description="Helical" evidence="1">
    <location>
        <begin position="131"/>
        <end position="149"/>
    </location>
</feature>
<feature type="transmembrane region" description="Helical" evidence="1">
    <location>
        <begin position="46"/>
        <end position="67"/>
    </location>
</feature>